<reference evidence="2" key="1">
    <citation type="submission" date="2016-11" db="EMBL/GenBank/DDBJ databases">
        <authorList>
            <person name="Varghese N."/>
            <person name="Submissions S."/>
        </authorList>
    </citation>
    <scope>NUCLEOTIDE SEQUENCE [LARGE SCALE GENOMIC DNA]</scope>
    <source>
        <strain evidence="2">DSM 17539</strain>
    </source>
</reference>
<evidence type="ECO:0000313" key="2">
    <source>
        <dbReference type="Proteomes" id="UP000184406"/>
    </source>
</evidence>
<evidence type="ECO:0000313" key="1">
    <source>
        <dbReference type="EMBL" id="SHF31820.1"/>
    </source>
</evidence>
<proteinExistence type="predicted"/>
<protein>
    <submittedName>
        <fullName evidence="1">Uncharacterized protein</fullName>
    </submittedName>
</protein>
<dbReference type="AlphaFoldDB" id="A0A1M5ANJ1"/>
<organism evidence="1 2">
    <name type="scientific">Arenibacter palladensis</name>
    <dbReference type="NCBI Taxonomy" id="237373"/>
    <lineage>
        <taxon>Bacteria</taxon>
        <taxon>Pseudomonadati</taxon>
        <taxon>Bacteroidota</taxon>
        <taxon>Flavobacteriia</taxon>
        <taxon>Flavobacteriales</taxon>
        <taxon>Flavobacteriaceae</taxon>
        <taxon>Arenibacter</taxon>
    </lineage>
</organism>
<name>A0A1M5ANJ1_9FLAO</name>
<sequence length="88" mass="10272">MGMKASRLLLLSKSRSEYIFDRIDGSFHYVIQVRSRDCNRCRFIKEQLGLQMCAYKVMSSLSIYSIIFISTDVLLCHPVSSITEKEQW</sequence>
<gene>
    <name evidence="1" type="ORF">SAMN03080594_103327</name>
</gene>
<accession>A0A1M5ANJ1</accession>
<keyword evidence="2" id="KW-1185">Reference proteome</keyword>
<dbReference type="EMBL" id="FQUX01000003">
    <property type="protein sequence ID" value="SHF31820.1"/>
    <property type="molecule type" value="Genomic_DNA"/>
</dbReference>
<dbReference type="Proteomes" id="UP000184406">
    <property type="component" value="Unassembled WGS sequence"/>
</dbReference>